<feature type="signal peptide" evidence="2">
    <location>
        <begin position="1"/>
        <end position="17"/>
    </location>
</feature>
<dbReference type="GeneTree" id="ENSGT00940000153832"/>
<dbReference type="PANTHER" id="PTHR11407:SF73">
    <property type="entry name" value="NOVEL PROTEIN SIMILAR TO LYSOZYME C"/>
    <property type="match status" value="1"/>
</dbReference>
<dbReference type="Proteomes" id="UP000694569">
    <property type="component" value="Unplaced"/>
</dbReference>
<evidence type="ECO:0000313" key="3">
    <source>
        <dbReference type="Ensembl" id="ENSLLEP00000041359.1"/>
    </source>
</evidence>
<keyword evidence="2" id="KW-0732">Signal</keyword>
<evidence type="ECO:0000256" key="2">
    <source>
        <dbReference type="SAM" id="SignalP"/>
    </source>
</evidence>
<name>A0A8C5QSA6_9ANUR</name>
<keyword evidence="4" id="KW-1185">Reference proteome</keyword>
<dbReference type="InterPro" id="IPR023346">
    <property type="entry name" value="Lysozyme-like_dom_sf"/>
</dbReference>
<dbReference type="Gene3D" id="1.10.530.10">
    <property type="match status" value="1"/>
</dbReference>
<organism evidence="3 4">
    <name type="scientific">Leptobrachium leishanense</name>
    <name type="common">Leishan spiny toad</name>
    <dbReference type="NCBI Taxonomy" id="445787"/>
    <lineage>
        <taxon>Eukaryota</taxon>
        <taxon>Metazoa</taxon>
        <taxon>Chordata</taxon>
        <taxon>Craniata</taxon>
        <taxon>Vertebrata</taxon>
        <taxon>Euteleostomi</taxon>
        <taxon>Amphibia</taxon>
        <taxon>Batrachia</taxon>
        <taxon>Anura</taxon>
        <taxon>Pelobatoidea</taxon>
        <taxon>Megophryidae</taxon>
        <taxon>Leptobrachium</taxon>
    </lineage>
</organism>
<accession>A0A8C5QSA6</accession>
<dbReference type="Ensembl" id="ENSLLET00000043020.1">
    <property type="protein sequence ID" value="ENSLLEP00000041359.1"/>
    <property type="gene ID" value="ENSLLEG00000026317.1"/>
</dbReference>
<proteinExistence type="predicted"/>
<dbReference type="Pfam" id="PF00062">
    <property type="entry name" value="Lys"/>
    <property type="match status" value="1"/>
</dbReference>
<evidence type="ECO:0008006" key="5">
    <source>
        <dbReference type="Google" id="ProtNLM"/>
    </source>
</evidence>
<dbReference type="OrthoDB" id="17373at2759"/>
<dbReference type="InterPro" id="IPR001916">
    <property type="entry name" value="Glyco_hydro_22"/>
</dbReference>
<dbReference type="SMART" id="SM00263">
    <property type="entry name" value="LYZ1"/>
    <property type="match status" value="1"/>
</dbReference>
<protein>
    <recommendedName>
        <fullName evidence="5">Lysozyme</fullName>
    </recommendedName>
</protein>
<feature type="region of interest" description="Disordered" evidence="1">
    <location>
        <begin position="56"/>
        <end position="84"/>
    </location>
</feature>
<reference evidence="3" key="2">
    <citation type="submission" date="2025-09" db="UniProtKB">
        <authorList>
            <consortium name="Ensembl"/>
        </authorList>
    </citation>
    <scope>IDENTIFICATION</scope>
</reference>
<dbReference type="PROSITE" id="PS51348">
    <property type="entry name" value="GLYCOSYL_HYDROL_F22_2"/>
    <property type="match status" value="1"/>
</dbReference>
<dbReference type="AlphaFoldDB" id="A0A8C5QSA6"/>
<sequence>MRMFLLLLFLLAPAVKSWMIDRCTLAQELRNGGIVGYKSYTLEDCVNQRNRPFGSTQQAGGAIAHGREKTQLERHPNRISKKQSHPWITGGGLWEMIDRPGLYVPVARESVRGRIDMCLALHSSNYDTSLNASPTEYGVFQINSYWWCNDGVTVSRKNMCGMVCTNLLDKDVKDDIKCLGRIIKESAGLAAWDTYNVNCKGKDFSYLTADC</sequence>
<evidence type="ECO:0000313" key="4">
    <source>
        <dbReference type="Proteomes" id="UP000694569"/>
    </source>
</evidence>
<reference evidence="3" key="1">
    <citation type="submission" date="2025-08" db="UniProtKB">
        <authorList>
            <consortium name="Ensembl"/>
        </authorList>
    </citation>
    <scope>IDENTIFICATION</scope>
</reference>
<dbReference type="PANTHER" id="PTHR11407">
    <property type="entry name" value="LYSOZYME C"/>
    <property type="match status" value="1"/>
</dbReference>
<feature type="chain" id="PRO_5034200229" description="Lysozyme" evidence="2">
    <location>
        <begin position="18"/>
        <end position="211"/>
    </location>
</feature>
<dbReference type="GO" id="GO:0003796">
    <property type="term" value="F:lysozyme activity"/>
    <property type="evidence" value="ECO:0007669"/>
    <property type="project" value="TreeGrafter"/>
</dbReference>
<evidence type="ECO:0000256" key="1">
    <source>
        <dbReference type="SAM" id="MobiDB-lite"/>
    </source>
</evidence>
<dbReference type="SUPFAM" id="SSF53955">
    <property type="entry name" value="Lysozyme-like"/>
    <property type="match status" value="1"/>
</dbReference>
<feature type="compositionally biased region" description="Basic and acidic residues" evidence="1">
    <location>
        <begin position="65"/>
        <end position="76"/>
    </location>
</feature>